<evidence type="ECO:0000256" key="1">
    <source>
        <dbReference type="ARBA" id="ARBA00022679"/>
    </source>
</evidence>
<organism evidence="4">
    <name type="scientific">marine metagenome</name>
    <dbReference type="NCBI Taxonomy" id="408172"/>
    <lineage>
        <taxon>unclassified sequences</taxon>
        <taxon>metagenomes</taxon>
        <taxon>ecological metagenomes</taxon>
    </lineage>
</organism>
<dbReference type="InterPro" id="IPR006268">
    <property type="entry name" value="DAHP_syn_2"/>
</dbReference>
<dbReference type="NCBIfam" id="NF006421">
    <property type="entry name" value="PRK08673.1"/>
    <property type="match status" value="1"/>
</dbReference>
<dbReference type="PANTHER" id="PTHR43018:SF2">
    <property type="entry name" value="PHOSPHO-2-DEHYDRO-3-DEOXYHEPTONATE ALDOLASE"/>
    <property type="match status" value="1"/>
</dbReference>
<dbReference type="Gene3D" id="3.30.70.1140">
    <property type="entry name" value="Phospho-2-dehydro-3-deoxyheptonate aldolase, domain 1"/>
    <property type="match status" value="1"/>
</dbReference>
<dbReference type="SUPFAM" id="SSF51569">
    <property type="entry name" value="Aldolase"/>
    <property type="match status" value="1"/>
</dbReference>
<dbReference type="Pfam" id="PF18152">
    <property type="entry name" value="DAHP_snth_FXD"/>
    <property type="match status" value="1"/>
</dbReference>
<reference evidence="4" key="1">
    <citation type="submission" date="2018-05" db="EMBL/GenBank/DDBJ databases">
        <authorList>
            <person name="Lanie J.A."/>
            <person name="Ng W.-L."/>
            <person name="Kazmierczak K.M."/>
            <person name="Andrzejewski T.M."/>
            <person name="Davidsen T.M."/>
            <person name="Wayne K.J."/>
            <person name="Tettelin H."/>
            <person name="Glass J.I."/>
            <person name="Rusch D."/>
            <person name="Podicherti R."/>
            <person name="Tsui H.-C.T."/>
            <person name="Winkler M.E."/>
        </authorList>
    </citation>
    <scope>NUCLEOTIDE SEQUENCE</scope>
</reference>
<dbReference type="GO" id="GO:0016832">
    <property type="term" value="F:aldehyde-lyase activity"/>
    <property type="evidence" value="ECO:0007669"/>
    <property type="project" value="InterPro"/>
</dbReference>
<dbReference type="InterPro" id="IPR052899">
    <property type="entry name" value="Class-I_DAHP_synthase"/>
</dbReference>
<keyword evidence="1" id="KW-0808">Transferase</keyword>
<dbReference type="NCBIfam" id="TIGR01361">
    <property type="entry name" value="DAHP_synth_Bsub"/>
    <property type="match status" value="1"/>
</dbReference>
<feature type="domain" description="DAHP synthetase I/KDSA" evidence="2">
    <location>
        <begin position="85"/>
        <end position="327"/>
    </location>
</feature>
<sequence length="343" mass="36967">MIVVMRQGCTDAEIEGVQNAIESKPGITAPIWRGAERSVIGVLGSIYPELQTELEQLPGVVEVLRVSKPYKLAGRDFRPDDTHITVGDVSIGGSEMVVMSGPCSVEGEEMLLATARVARAAGARILRGGAFKPRSSPYSFRGMGVEGLKLLAKAREETGLPVVTEVMTAEDVDVVAEYADILQVGARNMQNFILLDKVGKMKKPVLLKRGFSNTYEELLLSAEYIMAGGNQEVILCERGIRTFEDYTRNTLDLAAIPVLKRLSHLPIVADPSHGTGRWHLVAPMALAAVAAGAHGLIIEVHPNPDKALSDGPQSLTFENFQMLMEGVRSIAQVVGKSVAPELV</sequence>
<dbReference type="GO" id="GO:0009073">
    <property type="term" value="P:aromatic amino acid family biosynthetic process"/>
    <property type="evidence" value="ECO:0007669"/>
    <property type="project" value="InterPro"/>
</dbReference>
<accession>A0A382DU05</accession>
<dbReference type="PANTHER" id="PTHR43018">
    <property type="entry name" value="PHOSPHO-2-DEHYDRO-3-DEOXYHEPTONATE ALDOLASE"/>
    <property type="match status" value="1"/>
</dbReference>
<proteinExistence type="predicted"/>
<dbReference type="InterPro" id="IPR041071">
    <property type="entry name" value="DAHP_snth_FXD"/>
</dbReference>
<dbReference type="InterPro" id="IPR013785">
    <property type="entry name" value="Aldolase_TIM"/>
</dbReference>
<evidence type="ECO:0000313" key="4">
    <source>
        <dbReference type="EMBL" id="SVB41649.1"/>
    </source>
</evidence>
<dbReference type="AlphaFoldDB" id="A0A382DU05"/>
<dbReference type="EMBL" id="UINC01040995">
    <property type="protein sequence ID" value="SVB41649.1"/>
    <property type="molecule type" value="Genomic_DNA"/>
</dbReference>
<protein>
    <recommendedName>
        <fullName evidence="5">DAHP synthetase I/KDSA domain-containing protein</fullName>
    </recommendedName>
</protein>
<gene>
    <name evidence="4" type="ORF">METZ01_LOCUS194503</name>
</gene>
<dbReference type="NCBIfam" id="NF009239">
    <property type="entry name" value="PRK12595.1"/>
    <property type="match status" value="1"/>
</dbReference>
<feature type="domain" description="DAHP synthase ferredoxin-like" evidence="3">
    <location>
        <begin position="1"/>
        <end position="68"/>
    </location>
</feature>
<evidence type="ECO:0000259" key="2">
    <source>
        <dbReference type="Pfam" id="PF00793"/>
    </source>
</evidence>
<name>A0A382DU05_9ZZZZ</name>
<dbReference type="Pfam" id="PF00793">
    <property type="entry name" value="DAHP_synth_1"/>
    <property type="match status" value="1"/>
</dbReference>
<evidence type="ECO:0000259" key="3">
    <source>
        <dbReference type="Pfam" id="PF18152"/>
    </source>
</evidence>
<dbReference type="InterPro" id="IPR006218">
    <property type="entry name" value="DAHP1/KDSA"/>
</dbReference>
<dbReference type="Gene3D" id="3.20.20.70">
    <property type="entry name" value="Aldolase class I"/>
    <property type="match status" value="1"/>
</dbReference>
<dbReference type="GO" id="GO:0016740">
    <property type="term" value="F:transferase activity"/>
    <property type="evidence" value="ECO:0007669"/>
    <property type="project" value="UniProtKB-KW"/>
</dbReference>
<evidence type="ECO:0008006" key="5">
    <source>
        <dbReference type="Google" id="ProtNLM"/>
    </source>
</evidence>